<dbReference type="Pfam" id="PF00069">
    <property type="entry name" value="Pkinase"/>
    <property type="match status" value="1"/>
</dbReference>
<dbReference type="VEuPathDB" id="ToxoDB:EPH_0006370"/>
<reference evidence="4" key="2">
    <citation type="submission" date="2013-10" db="EMBL/GenBank/DDBJ databases">
        <authorList>
            <person name="Aslett M."/>
        </authorList>
    </citation>
    <scope>NUCLEOTIDE SEQUENCE [LARGE SCALE GENOMIC DNA]</scope>
    <source>
        <strain evidence="4">Houghton</strain>
    </source>
</reference>
<accession>U6G8I7</accession>
<dbReference type="SUPFAM" id="SSF56112">
    <property type="entry name" value="Protein kinase-like (PK-like)"/>
    <property type="match status" value="1"/>
</dbReference>
<feature type="compositionally biased region" description="Low complexity" evidence="2">
    <location>
        <begin position="240"/>
        <end position="285"/>
    </location>
</feature>
<dbReference type="Gene3D" id="3.30.200.20">
    <property type="entry name" value="Phosphorylase Kinase, domain 1"/>
    <property type="match status" value="1"/>
</dbReference>
<dbReference type="InterPro" id="IPR017441">
    <property type="entry name" value="Protein_kinase_ATP_BS"/>
</dbReference>
<dbReference type="InterPro" id="IPR000719">
    <property type="entry name" value="Prot_kinase_dom"/>
</dbReference>
<evidence type="ECO:0000313" key="4">
    <source>
        <dbReference type="EMBL" id="CDI75827.1"/>
    </source>
</evidence>
<dbReference type="InterPro" id="IPR011009">
    <property type="entry name" value="Kinase-like_dom_sf"/>
</dbReference>
<dbReference type="EC" id="2.7.11.17" evidence="4"/>
<evidence type="ECO:0000313" key="5">
    <source>
        <dbReference type="Proteomes" id="UP000018201"/>
    </source>
</evidence>
<evidence type="ECO:0000259" key="3">
    <source>
        <dbReference type="Pfam" id="PF00069"/>
    </source>
</evidence>
<feature type="compositionally biased region" description="Polar residues" evidence="2">
    <location>
        <begin position="227"/>
        <end position="236"/>
    </location>
</feature>
<feature type="domain" description="Protein kinase" evidence="3">
    <location>
        <begin position="165"/>
        <end position="216"/>
    </location>
</feature>
<feature type="compositionally biased region" description="Basic and acidic residues" evidence="2">
    <location>
        <begin position="53"/>
        <end position="65"/>
    </location>
</feature>
<dbReference type="OrthoDB" id="347155at2759"/>
<evidence type="ECO:0000256" key="1">
    <source>
        <dbReference type="PROSITE-ProRule" id="PRU10141"/>
    </source>
</evidence>
<dbReference type="GO" id="GO:0005524">
    <property type="term" value="F:ATP binding"/>
    <property type="evidence" value="ECO:0007669"/>
    <property type="project" value="UniProtKB-UniRule"/>
</dbReference>
<reference evidence="4" key="1">
    <citation type="submission" date="2013-10" db="EMBL/GenBank/DDBJ databases">
        <title>Genomic analysis of the causative agents of coccidiosis in chickens.</title>
        <authorList>
            <person name="Reid A.J."/>
            <person name="Blake D."/>
            <person name="Billington K."/>
            <person name="Browne H."/>
            <person name="Dunn M."/>
            <person name="Hung S."/>
            <person name="Kawahara F."/>
            <person name="Miranda-Saavedra D."/>
            <person name="Mourier T."/>
            <person name="Nagra H."/>
            <person name="Otto T.D."/>
            <person name="Rawlings N."/>
            <person name="Sanchez A."/>
            <person name="Sanders M."/>
            <person name="Subramaniam C."/>
            <person name="Tay Y."/>
            <person name="Dear P."/>
            <person name="Doerig C."/>
            <person name="Gruber A."/>
            <person name="Parkinson J."/>
            <person name="Shirley M."/>
            <person name="Wan K.L."/>
            <person name="Berriman M."/>
            <person name="Tomley F."/>
            <person name="Pain A."/>
        </authorList>
    </citation>
    <scope>NUCLEOTIDE SEQUENCE [LARGE SCALE GENOMIC DNA]</scope>
    <source>
        <strain evidence="4">Houghton</strain>
    </source>
</reference>
<gene>
    <name evidence="4" type="ORF">EPH_0006370</name>
</gene>
<evidence type="ECO:0000256" key="2">
    <source>
        <dbReference type="SAM" id="MobiDB-lite"/>
    </source>
</evidence>
<dbReference type="Proteomes" id="UP000018201">
    <property type="component" value="Unassembled WGS sequence"/>
</dbReference>
<keyword evidence="4" id="KW-0808">Transferase</keyword>
<dbReference type="GO" id="GO:0004683">
    <property type="term" value="F:calcium/calmodulin-dependent protein kinase activity"/>
    <property type="evidence" value="ECO:0007669"/>
    <property type="project" value="UniProtKB-EC"/>
</dbReference>
<organism evidence="4 5">
    <name type="scientific">Eimeria praecox</name>
    <dbReference type="NCBI Taxonomy" id="51316"/>
    <lineage>
        <taxon>Eukaryota</taxon>
        <taxon>Sar</taxon>
        <taxon>Alveolata</taxon>
        <taxon>Apicomplexa</taxon>
        <taxon>Conoidasida</taxon>
        <taxon>Coccidia</taxon>
        <taxon>Eucoccidiorida</taxon>
        <taxon>Eimeriorina</taxon>
        <taxon>Eimeriidae</taxon>
        <taxon>Eimeria</taxon>
    </lineage>
</organism>
<proteinExistence type="predicted"/>
<protein>
    <submittedName>
        <fullName evidence="4">Protein kinase domain containing protein, related</fullName>
        <ecNumber evidence="4">2.7.11.17</ecNumber>
    </submittedName>
</protein>
<feature type="binding site" evidence="1">
    <location>
        <position position="189"/>
    </location>
    <ligand>
        <name>ATP</name>
        <dbReference type="ChEBI" id="CHEBI:30616"/>
    </ligand>
</feature>
<keyword evidence="1" id="KW-0067">ATP-binding</keyword>
<feature type="region of interest" description="Disordered" evidence="2">
    <location>
        <begin position="218"/>
        <end position="285"/>
    </location>
</feature>
<feature type="region of interest" description="Disordered" evidence="2">
    <location>
        <begin position="1"/>
        <end position="131"/>
    </location>
</feature>
<feature type="compositionally biased region" description="Low complexity" evidence="2">
    <location>
        <begin position="22"/>
        <end position="33"/>
    </location>
</feature>
<sequence length="285" mass="30793">MGAGISRSKNKSSRNQQGRLLPSPAAHSPSVAATKQPQAAPLSSSPERCVTLYHRDGVEKEKEQVPSRLRTLRAPGGLTGQQAGQPSRRARGNLARPHTQSSAHSGEAIDEAQSTSVMEAPMSPVKESKDAAVSPAKSDFSINRSNFILENAGKIQTLYDIEPTTLGSGTYGSVSRAIRRSTGMQRAVKTISKSQVKSIERFRREIDIMKSLVRHNHNNAHSKNSHECNSCSLSSKHQQHQQQQQQQQQHGQRQASAAASKCSSSSSNGSNCSNSNCSGSRIQRS</sequence>
<dbReference type="EMBL" id="HG691151">
    <property type="protein sequence ID" value="CDI75827.1"/>
    <property type="molecule type" value="Genomic_DNA"/>
</dbReference>
<dbReference type="AlphaFoldDB" id="U6G8I7"/>
<keyword evidence="1" id="KW-0547">Nucleotide-binding</keyword>
<dbReference type="PROSITE" id="PS00107">
    <property type="entry name" value="PROTEIN_KINASE_ATP"/>
    <property type="match status" value="1"/>
</dbReference>
<name>U6G8I7_9EIME</name>
<feature type="compositionally biased region" description="Polar residues" evidence="2">
    <location>
        <begin position="35"/>
        <end position="46"/>
    </location>
</feature>
<keyword evidence="5" id="KW-1185">Reference proteome</keyword>
<keyword evidence="4" id="KW-0418">Kinase</keyword>